<gene>
    <name evidence="1" type="ORF">KU74_21025</name>
</gene>
<name>A0A0M2EVR4_9GAMM</name>
<comment type="caution">
    <text evidence="1">The sequence shown here is derived from an EMBL/GenBank/DDBJ whole genome shotgun (WGS) entry which is preliminary data.</text>
</comment>
<dbReference type="AlphaFoldDB" id="A0A0M2EVR4"/>
<protein>
    <submittedName>
        <fullName evidence="1">Uncharacterized protein</fullName>
    </submittedName>
</protein>
<dbReference type="EMBL" id="JQOD01000011">
    <property type="protein sequence ID" value="KGA31454.1"/>
    <property type="molecule type" value="Genomic_DNA"/>
</dbReference>
<dbReference type="Proteomes" id="UP000029435">
    <property type="component" value="Unassembled WGS sequence"/>
</dbReference>
<dbReference type="PATRIC" id="fig|180957.25.peg.1402"/>
<reference evidence="1 2" key="1">
    <citation type="submission" date="2014-08" db="EMBL/GenBank/DDBJ databases">
        <title>Genome sequences of NCPPB Pectobacterium isolates.</title>
        <authorList>
            <person name="Glover R.H."/>
            <person name="Sapp M."/>
            <person name="Elphinstone J."/>
        </authorList>
    </citation>
    <scope>NUCLEOTIDE SEQUENCE [LARGE SCALE GENOMIC DNA]</scope>
    <source>
        <strain evidence="1 2">LMG 21372</strain>
    </source>
</reference>
<proteinExistence type="predicted"/>
<organism evidence="1 2">
    <name type="scientific">Pectobacterium brasiliense</name>
    <dbReference type="NCBI Taxonomy" id="180957"/>
    <lineage>
        <taxon>Bacteria</taxon>
        <taxon>Pseudomonadati</taxon>
        <taxon>Pseudomonadota</taxon>
        <taxon>Gammaproteobacteria</taxon>
        <taxon>Enterobacterales</taxon>
        <taxon>Pectobacteriaceae</taxon>
        <taxon>Pectobacterium</taxon>
    </lineage>
</organism>
<accession>A0A0M2EVR4</accession>
<sequence length="66" mass="7833">MTIFLKKVFIFILNNITMFLFSICFFWICYILFVGYAPWSEKTVHLIIAVSIFIGLGKLSDWFDKK</sequence>
<dbReference type="KEGG" id="pbra:B5S52_05455"/>
<evidence type="ECO:0000313" key="1">
    <source>
        <dbReference type="EMBL" id="KGA31454.1"/>
    </source>
</evidence>
<evidence type="ECO:0000313" key="2">
    <source>
        <dbReference type="Proteomes" id="UP000029435"/>
    </source>
</evidence>